<sequence>MIFLTMDNAKLVDYTSFYIKLVIDNDTWRDHEDILSPVVLSCWKLNICFERPVTFSQVIINHLINFTC</sequence>
<reference evidence="1 2" key="1">
    <citation type="submission" date="2018-06" db="EMBL/GenBank/DDBJ databases">
        <title>Whole genome sequencing of Candida tropicalis (genome annotated by CSBL at Korea University).</title>
        <authorList>
            <person name="Ahn J."/>
        </authorList>
    </citation>
    <scope>NUCLEOTIDE SEQUENCE [LARGE SCALE GENOMIC DNA]</scope>
    <source>
        <strain evidence="1 2">ATCC 20962</strain>
    </source>
</reference>
<organism evidence="1 2">
    <name type="scientific">Candida viswanathii</name>
    <dbReference type="NCBI Taxonomy" id="5486"/>
    <lineage>
        <taxon>Eukaryota</taxon>
        <taxon>Fungi</taxon>
        <taxon>Dikarya</taxon>
        <taxon>Ascomycota</taxon>
        <taxon>Saccharomycotina</taxon>
        <taxon>Pichiomycetes</taxon>
        <taxon>Debaryomycetaceae</taxon>
        <taxon>Candida/Lodderomyces clade</taxon>
        <taxon>Candida</taxon>
    </lineage>
</organism>
<keyword evidence="2" id="KW-1185">Reference proteome</keyword>
<comment type="caution">
    <text evidence="1">The sequence shown here is derived from an EMBL/GenBank/DDBJ whole genome shotgun (WGS) entry which is preliminary data.</text>
</comment>
<dbReference type="AlphaFoldDB" id="A0A367YJP4"/>
<gene>
    <name evidence="1" type="ORF">Cantr_01852</name>
</gene>
<evidence type="ECO:0000313" key="1">
    <source>
        <dbReference type="EMBL" id="RCK66113.1"/>
    </source>
</evidence>
<accession>A0A367YJP4</accession>
<evidence type="ECO:0000313" key="2">
    <source>
        <dbReference type="Proteomes" id="UP000253472"/>
    </source>
</evidence>
<dbReference type="Proteomes" id="UP000253472">
    <property type="component" value="Unassembled WGS sequence"/>
</dbReference>
<name>A0A367YJP4_9ASCO</name>
<proteinExistence type="predicted"/>
<dbReference type="EMBL" id="QLNQ01000017">
    <property type="protein sequence ID" value="RCK66113.1"/>
    <property type="molecule type" value="Genomic_DNA"/>
</dbReference>
<protein>
    <submittedName>
        <fullName evidence="1">Uncharacterized protein</fullName>
    </submittedName>
</protein>